<evidence type="ECO:0000256" key="1">
    <source>
        <dbReference type="SAM" id="MobiDB-lite"/>
    </source>
</evidence>
<reference evidence="4" key="3">
    <citation type="submission" date="2025-04" db="UniProtKB">
        <authorList>
            <consortium name="RefSeq"/>
        </authorList>
    </citation>
    <scope>IDENTIFICATION</scope>
    <source>
        <strain evidence="4">CBS 304.34</strain>
    </source>
</reference>
<organism evidence="2">
    <name type="scientific">Mytilinidion resinicola</name>
    <dbReference type="NCBI Taxonomy" id="574789"/>
    <lineage>
        <taxon>Eukaryota</taxon>
        <taxon>Fungi</taxon>
        <taxon>Dikarya</taxon>
        <taxon>Ascomycota</taxon>
        <taxon>Pezizomycotina</taxon>
        <taxon>Dothideomycetes</taxon>
        <taxon>Pleosporomycetidae</taxon>
        <taxon>Mytilinidiales</taxon>
        <taxon>Mytilinidiaceae</taxon>
        <taxon>Mytilinidion</taxon>
    </lineage>
</organism>
<reference evidence="4" key="2">
    <citation type="submission" date="2020-04" db="EMBL/GenBank/DDBJ databases">
        <authorList>
            <consortium name="NCBI Genome Project"/>
        </authorList>
    </citation>
    <scope>NUCLEOTIDE SEQUENCE</scope>
    <source>
        <strain evidence="4">CBS 304.34</strain>
    </source>
</reference>
<keyword evidence="3" id="KW-1185">Reference proteome</keyword>
<evidence type="ECO:0000313" key="3">
    <source>
        <dbReference type="Proteomes" id="UP000504636"/>
    </source>
</evidence>
<gene>
    <name evidence="2 4" type="ORF">BDZ99DRAFT_515112</name>
</gene>
<name>A0A6A6Z8C3_9PEZI</name>
<accession>A0A6A6Z8C3</accession>
<feature type="compositionally biased region" description="Low complexity" evidence="1">
    <location>
        <begin position="184"/>
        <end position="202"/>
    </location>
</feature>
<dbReference type="AlphaFoldDB" id="A0A6A6Z8C3"/>
<sequence>MDGPSERRVSGRHKKAEPKAPIVPVFDQIAKDNKMLASEACDWYFVKILETATWCDFLEAVSEGYTETVQGRHPLSVRNFEATWKHAVGQICDKATKKGGFLAVYKEDSRGRIFRILRWTFEDLEHNDSFLYAWFRRPGSPNEFSTIQNVKTKRQSRTSSPTEQSPVPRRHRYDTPSSDPAANLTISTTPLTTPSRPSESPLFYTETNPRFCEISTQFRAPEADMGYRAPSWETPINAKAALMATSEGYCASPVVQTSEYSGDNIELQERIRQLEHDNA</sequence>
<evidence type="ECO:0000313" key="2">
    <source>
        <dbReference type="EMBL" id="KAF2816525.1"/>
    </source>
</evidence>
<feature type="region of interest" description="Disordered" evidence="1">
    <location>
        <begin position="148"/>
        <end position="204"/>
    </location>
</feature>
<dbReference type="RefSeq" id="XP_033583489.1">
    <property type="nucleotide sequence ID" value="XM_033724942.1"/>
</dbReference>
<dbReference type="EMBL" id="MU003693">
    <property type="protein sequence ID" value="KAF2816525.1"/>
    <property type="molecule type" value="Genomic_DNA"/>
</dbReference>
<dbReference type="OrthoDB" id="10535866at2759"/>
<reference evidence="2 4" key="1">
    <citation type="journal article" date="2020" name="Stud. Mycol.">
        <title>101 Dothideomycetes genomes: a test case for predicting lifestyles and emergence of pathogens.</title>
        <authorList>
            <person name="Haridas S."/>
            <person name="Albert R."/>
            <person name="Binder M."/>
            <person name="Bloem J."/>
            <person name="Labutti K."/>
            <person name="Salamov A."/>
            <person name="Andreopoulos B."/>
            <person name="Baker S."/>
            <person name="Barry K."/>
            <person name="Bills G."/>
            <person name="Bluhm B."/>
            <person name="Cannon C."/>
            <person name="Castanera R."/>
            <person name="Culley D."/>
            <person name="Daum C."/>
            <person name="Ezra D."/>
            <person name="Gonzalez J."/>
            <person name="Henrissat B."/>
            <person name="Kuo A."/>
            <person name="Liang C."/>
            <person name="Lipzen A."/>
            <person name="Lutzoni F."/>
            <person name="Magnuson J."/>
            <person name="Mondo S."/>
            <person name="Nolan M."/>
            <person name="Ohm R."/>
            <person name="Pangilinan J."/>
            <person name="Park H.-J."/>
            <person name="Ramirez L."/>
            <person name="Alfaro M."/>
            <person name="Sun H."/>
            <person name="Tritt A."/>
            <person name="Yoshinaga Y."/>
            <person name="Zwiers L.-H."/>
            <person name="Turgeon B."/>
            <person name="Goodwin S."/>
            <person name="Spatafora J."/>
            <person name="Crous P."/>
            <person name="Grigoriev I."/>
        </authorList>
    </citation>
    <scope>NUCLEOTIDE SEQUENCE</scope>
    <source>
        <strain evidence="2 4">CBS 304.34</strain>
    </source>
</reference>
<protein>
    <submittedName>
        <fullName evidence="2 4">Uncharacterized protein</fullName>
    </submittedName>
</protein>
<evidence type="ECO:0000313" key="4">
    <source>
        <dbReference type="RefSeq" id="XP_033583489.1"/>
    </source>
</evidence>
<proteinExistence type="predicted"/>
<dbReference type="Proteomes" id="UP000504636">
    <property type="component" value="Unplaced"/>
</dbReference>
<dbReference type="GeneID" id="54465835"/>